<evidence type="ECO:0000313" key="1">
    <source>
        <dbReference type="EMBL" id="EFJ22444.1"/>
    </source>
</evidence>
<name>D8S094_SELML</name>
<proteinExistence type="predicted"/>
<dbReference type="KEGG" id="smo:SELMODRAFT_416741"/>
<dbReference type="InParanoid" id="D8S094"/>
<accession>D8S094</accession>
<evidence type="ECO:0000313" key="2">
    <source>
        <dbReference type="Proteomes" id="UP000001514"/>
    </source>
</evidence>
<dbReference type="Proteomes" id="UP000001514">
    <property type="component" value="Unassembled WGS sequence"/>
</dbReference>
<sequence length="640" mass="71826">MAGDESLLRDWIDRLPDYSTPAKRKLVEEVESQLLFSVKDLKQPHARARLPPGRLRNEMTAAGMFGNARSDAVLRRVRSIADSIAALPSVDFAELKVFDKLPWPSLQPRVPRVPSEADGIWLVGRPVFKDILDRFTAARKNDVIDLDGNVGSGKTYLLLMLSLHCLHTFSKGNGTAARKSRLVCIFRMPESNSGLLEAIREALLVAFADDTPTCNCLCCIEDWEEMMEVVSWLKGTNDLFFVVDEYDVLDSRASNSSLMDVWLALKALEQSSTCLHGGSARRNEAYARVFKTTHNRNYHCKYTAFTPEETKQYITWKGLLSEPGEMQALTGGLPLMVRVFVDCYVAAATSADREGEAREKFLSTEEVEQQRRTVEQWVTEIAALKRVRRRRAVAALSDLIAGRGRIDSDSFDPRWIVQNGDKFALVSDLAKAMVVAAVGMHLNKADGDALMMKVAEQLIEECMAAHPAPLLVGLMVERIIIHIAKQWGMGPMKGKKIEAFHYFGLDLGPVLTYSPTTYIPSSWQHCCVNFATRRVESDLLFIDVFQVFIGPQKGITKWQSASKFFKPENMSLYTAGYDVEDIRWGFHWIGPEGGKPDWFPSRWSSAGSVNYNETYTVFSAVAQPQEVDRVFIKALEAVVI</sequence>
<dbReference type="AlphaFoldDB" id="D8S094"/>
<keyword evidence="2" id="KW-1185">Reference proteome</keyword>
<dbReference type="HOGENOM" id="CLU_028844_0_0_1"/>
<dbReference type="EMBL" id="GL377596">
    <property type="protein sequence ID" value="EFJ22444.1"/>
    <property type="molecule type" value="Genomic_DNA"/>
</dbReference>
<organism evidence="2">
    <name type="scientific">Selaginella moellendorffii</name>
    <name type="common">Spikemoss</name>
    <dbReference type="NCBI Taxonomy" id="88036"/>
    <lineage>
        <taxon>Eukaryota</taxon>
        <taxon>Viridiplantae</taxon>
        <taxon>Streptophyta</taxon>
        <taxon>Embryophyta</taxon>
        <taxon>Tracheophyta</taxon>
        <taxon>Lycopodiopsida</taxon>
        <taxon>Selaginellales</taxon>
        <taxon>Selaginellaceae</taxon>
        <taxon>Selaginella</taxon>
    </lineage>
</organism>
<gene>
    <name evidence="1" type="ORF">SELMODRAFT_416741</name>
</gene>
<dbReference type="Gramene" id="EFJ22444">
    <property type="protein sequence ID" value="EFJ22444"/>
    <property type="gene ID" value="SELMODRAFT_416741"/>
</dbReference>
<reference evidence="1 2" key="1">
    <citation type="journal article" date="2011" name="Science">
        <title>The Selaginella genome identifies genetic changes associated with the evolution of vascular plants.</title>
        <authorList>
            <person name="Banks J.A."/>
            <person name="Nishiyama T."/>
            <person name="Hasebe M."/>
            <person name="Bowman J.L."/>
            <person name="Gribskov M."/>
            <person name="dePamphilis C."/>
            <person name="Albert V.A."/>
            <person name="Aono N."/>
            <person name="Aoyama T."/>
            <person name="Ambrose B.A."/>
            <person name="Ashton N.W."/>
            <person name="Axtell M.J."/>
            <person name="Barker E."/>
            <person name="Barker M.S."/>
            <person name="Bennetzen J.L."/>
            <person name="Bonawitz N.D."/>
            <person name="Chapple C."/>
            <person name="Cheng C."/>
            <person name="Correa L.G."/>
            <person name="Dacre M."/>
            <person name="DeBarry J."/>
            <person name="Dreyer I."/>
            <person name="Elias M."/>
            <person name="Engstrom E.M."/>
            <person name="Estelle M."/>
            <person name="Feng L."/>
            <person name="Finet C."/>
            <person name="Floyd S.K."/>
            <person name="Frommer W.B."/>
            <person name="Fujita T."/>
            <person name="Gramzow L."/>
            <person name="Gutensohn M."/>
            <person name="Harholt J."/>
            <person name="Hattori M."/>
            <person name="Heyl A."/>
            <person name="Hirai T."/>
            <person name="Hiwatashi Y."/>
            <person name="Ishikawa M."/>
            <person name="Iwata M."/>
            <person name="Karol K.G."/>
            <person name="Koehler B."/>
            <person name="Kolukisaoglu U."/>
            <person name="Kubo M."/>
            <person name="Kurata T."/>
            <person name="Lalonde S."/>
            <person name="Li K."/>
            <person name="Li Y."/>
            <person name="Litt A."/>
            <person name="Lyons E."/>
            <person name="Manning G."/>
            <person name="Maruyama T."/>
            <person name="Michael T.P."/>
            <person name="Mikami K."/>
            <person name="Miyazaki S."/>
            <person name="Morinaga S."/>
            <person name="Murata T."/>
            <person name="Mueller-Roeber B."/>
            <person name="Nelson D.R."/>
            <person name="Obara M."/>
            <person name="Oguri Y."/>
            <person name="Olmstead R.G."/>
            <person name="Onodera N."/>
            <person name="Petersen B.L."/>
            <person name="Pils B."/>
            <person name="Prigge M."/>
            <person name="Rensing S.A."/>
            <person name="Riano-Pachon D.M."/>
            <person name="Roberts A.W."/>
            <person name="Sato Y."/>
            <person name="Scheller H.V."/>
            <person name="Schulz B."/>
            <person name="Schulz C."/>
            <person name="Shakirov E.V."/>
            <person name="Shibagaki N."/>
            <person name="Shinohara N."/>
            <person name="Shippen D.E."/>
            <person name="Soerensen I."/>
            <person name="Sotooka R."/>
            <person name="Sugimoto N."/>
            <person name="Sugita M."/>
            <person name="Sumikawa N."/>
            <person name="Tanurdzic M."/>
            <person name="Theissen G."/>
            <person name="Ulvskov P."/>
            <person name="Wakazuki S."/>
            <person name="Weng J.K."/>
            <person name="Willats W.W."/>
            <person name="Wipf D."/>
            <person name="Wolf P.G."/>
            <person name="Yang L."/>
            <person name="Zimmer A.D."/>
            <person name="Zhu Q."/>
            <person name="Mitros T."/>
            <person name="Hellsten U."/>
            <person name="Loque D."/>
            <person name="Otillar R."/>
            <person name="Salamov A."/>
            <person name="Schmutz J."/>
            <person name="Shapiro H."/>
            <person name="Lindquist E."/>
            <person name="Lucas S."/>
            <person name="Rokhsar D."/>
            <person name="Grigoriev I.V."/>
        </authorList>
    </citation>
    <scope>NUCLEOTIDE SEQUENCE [LARGE SCALE GENOMIC DNA]</scope>
</reference>
<protein>
    <submittedName>
        <fullName evidence="1">Uncharacterized protein</fullName>
    </submittedName>
</protein>